<dbReference type="AlphaFoldDB" id="A0A1H7B7J6"/>
<keyword evidence="3" id="KW-1185">Reference proteome</keyword>
<evidence type="ECO:0000313" key="2">
    <source>
        <dbReference type="EMBL" id="SEJ72844.1"/>
    </source>
</evidence>
<reference evidence="3" key="1">
    <citation type="submission" date="2016-10" db="EMBL/GenBank/DDBJ databases">
        <authorList>
            <person name="Varghese N."/>
            <person name="Submissions S."/>
        </authorList>
    </citation>
    <scope>NUCLEOTIDE SEQUENCE [LARGE SCALE GENOMIC DNA]</scope>
    <source>
        <strain evidence="3">CGMCC 4.7038</strain>
    </source>
</reference>
<name>A0A1H7B7J6_9ACTN</name>
<gene>
    <name evidence="2" type="ORF">SAMN05443287_10718</name>
</gene>
<dbReference type="Proteomes" id="UP000198707">
    <property type="component" value="Unassembled WGS sequence"/>
</dbReference>
<keyword evidence="1" id="KW-0472">Membrane</keyword>
<keyword evidence="1" id="KW-1133">Transmembrane helix</keyword>
<feature type="transmembrane region" description="Helical" evidence="1">
    <location>
        <begin position="89"/>
        <end position="111"/>
    </location>
</feature>
<evidence type="ECO:0000313" key="3">
    <source>
        <dbReference type="Proteomes" id="UP000198707"/>
    </source>
</evidence>
<keyword evidence="1" id="KW-0812">Transmembrane</keyword>
<sequence length="117" mass="11447">MSLRPLLARAASPVVTSFGSTSVAEEGPVAPQPRNGLGATALIVGATALAFACVPVIGEFIAAPAAVLAIVLGLLGLGRTEKGQATNPGQALAGGVLGLTAGFLVFLVLIATMGPNE</sequence>
<evidence type="ECO:0008006" key="4">
    <source>
        <dbReference type="Google" id="ProtNLM"/>
    </source>
</evidence>
<evidence type="ECO:0000256" key="1">
    <source>
        <dbReference type="SAM" id="Phobius"/>
    </source>
</evidence>
<protein>
    <recommendedName>
        <fullName evidence="4">DUF4190 domain-containing protein</fullName>
    </recommendedName>
</protein>
<organism evidence="2 3">
    <name type="scientific">Micromonospora phaseoli</name>
    <dbReference type="NCBI Taxonomy" id="1144548"/>
    <lineage>
        <taxon>Bacteria</taxon>
        <taxon>Bacillati</taxon>
        <taxon>Actinomycetota</taxon>
        <taxon>Actinomycetes</taxon>
        <taxon>Micromonosporales</taxon>
        <taxon>Micromonosporaceae</taxon>
        <taxon>Micromonospora</taxon>
    </lineage>
</organism>
<accession>A0A1H7B7J6</accession>
<feature type="transmembrane region" description="Helical" evidence="1">
    <location>
        <begin position="48"/>
        <end position="77"/>
    </location>
</feature>
<dbReference type="EMBL" id="FNYV01000007">
    <property type="protein sequence ID" value="SEJ72844.1"/>
    <property type="molecule type" value="Genomic_DNA"/>
</dbReference>
<proteinExistence type="predicted"/>